<name>A0A7X9NI51_9FIRM</name>
<comment type="caution">
    <text evidence="2">The sequence shown here is derived from an EMBL/GenBank/DDBJ whole genome shotgun (WGS) entry which is preliminary data.</text>
</comment>
<keyword evidence="1" id="KW-0175">Coiled coil</keyword>
<gene>
    <name evidence="2" type="ORF">HF861_07415</name>
</gene>
<dbReference type="PIRSF" id="PIRSF005850">
    <property type="entry name" value="UCP005850"/>
    <property type="match status" value="1"/>
</dbReference>
<dbReference type="RefSeq" id="WP_168965649.1">
    <property type="nucleotide sequence ID" value="NZ_JABAFR010000016.1"/>
</dbReference>
<organism evidence="2 3">
    <name type="scientific">Faecalicoccus pleomorphus</name>
    <dbReference type="NCBI Taxonomy" id="1323"/>
    <lineage>
        <taxon>Bacteria</taxon>
        <taxon>Bacillati</taxon>
        <taxon>Bacillota</taxon>
        <taxon>Erysipelotrichia</taxon>
        <taxon>Erysipelotrichales</taxon>
        <taxon>Erysipelotrichaceae</taxon>
        <taxon>Faecalicoccus</taxon>
    </lineage>
</organism>
<feature type="coiled-coil region" evidence="1">
    <location>
        <begin position="29"/>
        <end position="147"/>
    </location>
</feature>
<dbReference type="Proteomes" id="UP000540014">
    <property type="component" value="Unassembled WGS sequence"/>
</dbReference>
<evidence type="ECO:0000313" key="2">
    <source>
        <dbReference type="EMBL" id="NME44715.1"/>
    </source>
</evidence>
<dbReference type="Pfam" id="PF09903">
    <property type="entry name" value="DUF2130"/>
    <property type="match status" value="1"/>
</dbReference>
<evidence type="ECO:0000313" key="3">
    <source>
        <dbReference type="Proteomes" id="UP000540014"/>
    </source>
</evidence>
<dbReference type="InterPro" id="IPR019219">
    <property type="entry name" value="DUF2130"/>
</dbReference>
<reference evidence="2 3" key="1">
    <citation type="submission" date="2020-04" db="EMBL/GenBank/DDBJ databases">
        <authorList>
            <person name="Hitch T.C.A."/>
            <person name="Wylensek D."/>
            <person name="Clavel T."/>
        </authorList>
    </citation>
    <scope>NUCLEOTIDE SEQUENCE [LARGE SCALE GENOMIC DNA]</scope>
    <source>
        <strain evidence="2 3">BSM-383-APC-22F</strain>
    </source>
</reference>
<evidence type="ECO:0000256" key="1">
    <source>
        <dbReference type="SAM" id="Coils"/>
    </source>
</evidence>
<dbReference type="AlphaFoldDB" id="A0A7X9NI51"/>
<proteinExistence type="predicted"/>
<accession>A0A7X9NI51</accession>
<dbReference type="EMBL" id="JABAFR010000016">
    <property type="protein sequence ID" value="NME44715.1"/>
    <property type="molecule type" value="Genomic_DNA"/>
</dbReference>
<sequence length="408" mass="48634">MKEIKCPNCQTVFKIDDDSYYEILKQIKDEELEKEKTVLEQRYEKELQLQKEKFDARFKTLQQETQVKEKEWIIREERLKHSLMQEKEKELQSMQEEVSNLKNQIQLSKAQSELENEKIAHRFEKEKEEMEREKQELVNKYALELKSKEEMIEYYKDMKLRLSTKMLGETLEQHCEIQFNQLRATGFQNSYFEKDNDASTGSKGDYIFKEFDDEGNEIISIMFEMKNEADQTATKKTNESFLKELDKDRNQKHCEYAVLVSLLEPGSELYNSGIVDMSHRYEKMYVIRPQFFIPMITILRNAALKNVQIRKELAAIKEQNIDITHFEEKMMDFKEGFLKNVDVASRKFQSAVDEIDKTILHLQKVRENLLASDRQLHIANKKVDNLSIRSLTYKNPTMQKMFKEQKGK</sequence>
<protein>
    <submittedName>
        <fullName evidence="2">DUF2130 domain-containing protein</fullName>
    </submittedName>
</protein>